<protein>
    <submittedName>
        <fullName evidence="2">Uncharacterized protein</fullName>
    </submittedName>
</protein>
<dbReference type="Proteomes" id="UP001140949">
    <property type="component" value="Unassembled WGS sequence"/>
</dbReference>
<feature type="region of interest" description="Disordered" evidence="1">
    <location>
        <begin position="20"/>
        <end position="54"/>
    </location>
</feature>
<reference evidence="2" key="2">
    <citation type="submission" date="2023-04" db="EMBL/GenBank/DDBJ databases">
        <authorList>
            <person name="Bruccoleri R.E."/>
            <person name="Oakeley E.J."/>
            <person name="Faust A.-M."/>
            <person name="Dessus-Babus S."/>
            <person name="Altorfer M."/>
            <person name="Burckhardt D."/>
            <person name="Oertli M."/>
            <person name="Naumann U."/>
            <person name="Petersen F."/>
            <person name="Wong J."/>
        </authorList>
    </citation>
    <scope>NUCLEOTIDE SEQUENCE</scope>
    <source>
        <strain evidence="2">GSM-AAB239-AS_SAM_17_03QT</strain>
        <tissue evidence="2">Leaf</tissue>
    </source>
</reference>
<keyword evidence="3" id="KW-1185">Reference proteome</keyword>
<reference evidence="2" key="1">
    <citation type="journal article" date="2023" name="GigaByte">
        <title>Genome assembly of the bearded iris, Iris pallida Lam.</title>
        <authorList>
            <person name="Bruccoleri R.E."/>
            <person name="Oakeley E.J."/>
            <person name="Faust A.M.E."/>
            <person name="Altorfer M."/>
            <person name="Dessus-Babus S."/>
            <person name="Burckhardt D."/>
            <person name="Oertli M."/>
            <person name="Naumann U."/>
            <person name="Petersen F."/>
            <person name="Wong J."/>
        </authorList>
    </citation>
    <scope>NUCLEOTIDE SEQUENCE</scope>
    <source>
        <strain evidence="2">GSM-AAB239-AS_SAM_17_03QT</strain>
    </source>
</reference>
<sequence>MISNLCHEFMIFLRHQKGSSKKISSRSTGGVSSSRRKSWDRPPGVAQQHHRRKSWDRPLVLAPLVPSQARRFVENGGFRDLHGTVLVVTRDQIPEPLWSRNLRVVAWWTISHFLCQQRNPAKKHFLACYSQILKRRIGRTNSSARVECLQMHYGGTICFWSHKLGSRSNDDQPMSYAPHIK</sequence>
<comment type="caution">
    <text evidence="2">The sequence shown here is derived from an EMBL/GenBank/DDBJ whole genome shotgun (WGS) entry which is preliminary data.</text>
</comment>
<dbReference type="EMBL" id="JANAVB010036431">
    <property type="protein sequence ID" value="KAJ6803444.1"/>
    <property type="molecule type" value="Genomic_DNA"/>
</dbReference>
<proteinExistence type="predicted"/>
<evidence type="ECO:0000256" key="1">
    <source>
        <dbReference type="SAM" id="MobiDB-lite"/>
    </source>
</evidence>
<gene>
    <name evidence="2" type="ORF">M6B38_107280</name>
</gene>
<evidence type="ECO:0000313" key="3">
    <source>
        <dbReference type="Proteomes" id="UP001140949"/>
    </source>
</evidence>
<accession>A0AAX6EHE2</accession>
<organism evidence="2 3">
    <name type="scientific">Iris pallida</name>
    <name type="common">Sweet iris</name>
    <dbReference type="NCBI Taxonomy" id="29817"/>
    <lineage>
        <taxon>Eukaryota</taxon>
        <taxon>Viridiplantae</taxon>
        <taxon>Streptophyta</taxon>
        <taxon>Embryophyta</taxon>
        <taxon>Tracheophyta</taxon>
        <taxon>Spermatophyta</taxon>
        <taxon>Magnoliopsida</taxon>
        <taxon>Liliopsida</taxon>
        <taxon>Asparagales</taxon>
        <taxon>Iridaceae</taxon>
        <taxon>Iridoideae</taxon>
        <taxon>Irideae</taxon>
        <taxon>Iris</taxon>
    </lineage>
</organism>
<evidence type="ECO:0000313" key="2">
    <source>
        <dbReference type="EMBL" id="KAJ6803444.1"/>
    </source>
</evidence>
<dbReference type="AlphaFoldDB" id="A0AAX6EHE2"/>
<name>A0AAX6EHE2_IRIPA</name>